<dbReference type="EMBL" id="JAPDVD010000001">
    <property type="protein sequence ID" value="MCW4136661.1"/>
    <property type="molecule type" value="Genomic_DNA"/>
</dbReference>
<proteinExistence type="predicted"/>
<evidence type="ECO:0000313" key="4">
    <source>
        <dbReference type="EMBL" id="MQO56639.1"/>
    </source>
</evidence>
<evidence type="ECO:0000313" key="3">
    <source>
        <dbReference type="EMBL" id="MQO04011.1"/>
    </source>
</evidence>
<dbReference type="AlphaFoldDB" id="A0A5P0W8A1"/>
<reference evidence="1" key="2">
    <citation type="submission" date="2022-11" db="EMBL/GenBank/DDBJ databases">
        <title>Genomic repertoires linked with pathogenic potency of arthritogenic Prevotella copri isolated from the gut of rheumatoid arthritis patients.</title>
        <authorList>
            <person name="Nii T."/>
            <person name="Maeda Y."/>
            <person name="Motooka D."/>
            <person name="Naito M."/>
            <person name="Matsumoto Y."/>
            <person name="Ogawa T."/>
            <person name="Oguro-Igashira E."/>
            <person name="Kishikawa T."/>
            <person name="Yamashita M."/>
            <person name="Koizumi S."/>
            <person name="Kurakawa T."/>
            <person name="Okumura R."/>
            <person name="Kayama H."/>
            <person name="Murakami M."/>
            <person name="Sakaguchi T."/>
            <person name="Das B."/>
            <person name="Nakamura S."/>
            <person name="Okada Y."/>
            <person name="Kumanogoh A."/>
            <person name="Takeda K."/>
        </authorList>
    </citation>
    <scope>NUCLEOTIDE SEQUENCE</scope>
    <source>
        <strain evidence="1">H105_2-2</strain>
        <strain evidence="2">RA-N001-16</strain>
    </source>
</reference>
<evidence type="ECO:0000313" key="5">
    <source>
        <dbReference type="Proteomes" id="UP000358159"/>
    </source>
</evidence>
<reference evidence="5 6" key="1">
    <citation type="submission" date="2019-09" db="EMBL/GenBank/DDBJ databases">
        <title>Distinct polysaccharide growth profiles of human intestinal Prevotella copri isolates.</title>
        <authorList>
            <person name="Fehlner-Peach H."/>
            <person name="Magnabosco C."/>
            <person name="Raghavan V."/>
            <person name="Scher J.U."/>
            <person name="Tett A."/>
            <person name="Cox L.M."/>
            <person name="Gottsegen C."/>
            <person name="Watters A."/>
            <person name="Wiltshire- Gordon J.D."/>
            <person name="Segata N."/>
            <person name="Bonneau R."/>
            <person name="Littman D.R."/>
        </authorList>
    </citation>
    <scope>NUCLEOTIDE SEQUENCE [LARGE SCALE GENOMIC DNA]</scope>
    <source>
        <strain evidence="4 5">BVe41219</strain>
        <strain evidence="3">IAK279</strain>
        <strain evidence="6">iAK279</strain>
    </source>
</reference>
<evidence type="ECO:0000313" key="1">
    <source>
        <dbReference type="EMBL" id="MCW4136661.1"/>
    </source>
</evidence>
<comment type="caution">
    <text evidence="4">The sequence shown here is derived from an EMBL/GenBank/DDBJ whole genome shotgun (WGS) entry which is preliminary data.</text>
</comment>
<dbReference type="Proteomes" id="UP000390763">
    <property type="component" value="Unassembled WGS sequence"/>
</dbReference>
<gene>
    <name evidence="4" type="ORF">F7D42_13250</name>
    <name evidence="3" type="ORF">F7D62_07785</name>
    <name evidence="2" type="ORF">ONS98_13910</name>
    <name evidence="1" type="ORF">ONT01_02480</name>
</gene>
<dbReference type="EMBL" id="JAPDUM010000002">
    <property type="protein sequence ID" value="MCW4166280.1"/>
    <property type="molecule type" value="Genomic_DNA"/>
</dbReference>
<accession>A0A5P0W8A1</accession>
<dbReference type="Proteomes" id="UP001209476">
    <property type="component" value="Unassembled WGS sequence"/>
</dbReference>
<organism evidence="4 5">
    <name type="scientific">Segatella copri</name>
    <dbReference type="NCBI Taxonomy" id="165179"/>
    <lineage>
        <taxon>Bacteria</taxon>
        <taxon>Pseudomonadati</taxon>
        <taxon>Bacteroidota</taxon>
        <taxon>Bacteroidia</taxon>
        <taxon>Bacteroidales</taxon>
        <taxon>Prevotellaceae</taxon>
        <taxon>Segatella</taxon>
    </lineage>
</organism>
<name>A0A5P0W8A1_9BACT</name>
<dbReference type="Proteomes" id="UP000358159">
    <property type="component" value="Unassembled WGS sequence"/>
</dbReference>
<evidence type="ECO:0000313" key="6">
    <source>
        <dbReference type="Proteomes" id="UP000390763"/>
    </source>
</evidence>
<dbReference type="EMBL" id="VZBT01000061">
    <property type="protein sequence ID" value="MQO04011.1"/>
    <property type="molecule type" value="Genomic_DNA"/>
</dbReference>
<dbReference type="Proteomes" id="UP001208620">
    <property type="component" value="Unassembled WGS sequence"/>
</dbReference>
<evidence type="ECO:0000313" key="2">
    <source>
        <dbReference type="EMBL" id="MCW4166280.1"/>
    </source>
</evidence>
<dbReference type="EMBL" id="VZAZ01000068">
    <property type="protein sequence ID" value="MQO56639.1"/>
    <property type="molecule type" value="Genomic_DNA"/>
</dbReference>
<dbReference type="RefSeq" id="WP_153088007.1">
    <property type="nucleotide sequence ID" value="NZ_JAPDUL010000002.1"/>
</dbReference>
<protein>
    <submittedName>
        <fullName evidence="4">Uncharacterized protein</fullName>
    </submittedName>
</protein>
<sequence length="157" mass="17841">MKKNDVKSDTNVFKSAVDNTVELKDGYCKGLQALKGNSLKVSVSKPQHLLGSVDIDDCTKGLYPNASRWDYAIGYDQKAWFVEVHPANTSNVKEMLKKVEWLESWLKDKGCQLAEIRRDHLHYWIPSGKVCISKTSPQYRSLAKHKLQITSSPFVLK</sequence>